<dbReference type="Gene3D" id="3.40.50.300">
    <property type="entry name" value="P-loop containing nucleotide triphosphate hydrolases"/>
    <property type="match status" value="1"/>
</dbReference>
<dbReference type="GO" id="GO:0005737">
    <property type="term" value="C:cytoplasm"/>
    <property type="evidence" value="ECO:0007669"/>
    <property type="project" value="TreeGrafter"/>
</dbReference>
<feature type="domain" description="CobW/HypB/UreG nucleotide-binding" evidence="1">
    <location>
        <begin position="6"/>
        <end position="178"/>
    </location>
</feature>
<dbReference type="EMBL" id="JARTCD010000062">
    <property type="protein sequence ID" value="KAJ8654376.1"/>
    <property type="molecule type" value="Genomic_DNA"/>
</dbReference>
<dbReference type="InterPro" id="IPR027417">
    <property type="entry name" value="P-loop_NTPase"/>
</dbReference>
<evidence type="ECO:0000313" key="4">
    <source>
        <dbReference type="Proteomes" id="UP001234581"/>
    </source>
</evidence>
<dbReference type="InterPro" id="IPR011629">
    <property type="entry name" value="CobW-like_C"/>
</dbReference>
<evidence type="ECO:0008006" key="5">
    <source>
        <dbReference type="Google" id="ProtNLM"/>
    </source>
</evidence>
<dbReference type="InterPro" id="IPR051316">
    <property type="entry name" value="Zinc-reg_GTPase_activator"/>
</dbReference>
<dbReference type="Pfam" id="PF02492">
    <property type="entry name" value="cobW"/>
    <property type="match status" value="1"/>
</dbReference>
<dbReference type="Pfam" id="PF07683">
    <property type="entry name" value="CobW_C"/>
    <property type="match status" value="1"/>
</dbReference>
<proteinExistence type="predicted"/>
<dbReference type="Proteomes" id="UP001234581">
    <property type="component" value="Unassembled WGS sequence"/>
</dbReference>
<dbReference type="PANTHER" id="PTHR13748">
    <property type="entry name" value="COBW-RELATED"/>
    <property type="match status" value="1"/>
</dbReference>
<organism evidence="3 4">
    <name type="scientific">Lichtheimia ornata</name>
    <dbReference type="NCBI Taxonomy" id="688661"/>
    <lineage>
        <taxon>Eukaryota</taxon>
        <taxon>Fungi</taxon>
        <taxon>Fungi incertae sedis</taxon>
        <taxon>Mucoromycota</taxon>
        <taxon>Mucoromycotina</taxon>
        <taxon>Mucoromycetes</taxon>
        <taxon>Mucorales</taxon>
        <taxon>Lichtheimiaceae</taxon>
        <taxon>Lichtheimia</taxon>
    </lineage>
</organism>
<feature type="domain" description="CobW C-terminal" evidence="2">
    <location>
        <begin position="244"/>
        <end position="319"/>
    </location>
</feature>
<dbReference type="SUPFAM" id="SSF52540">
    <property type="entry name" value="P-loop containing nucleoside triphosphate hydrolases"/>
    <property type="match status" value="1"/>
</dbReference>
<gene>
    <name evidence="3" type="ORF">O0I10_009944</name>
</gene>
<sequence>MSKPIPITVFTGFLGSGKTTTILSLLKRLPAEYKTCLLKNEFGDIAVDSQLAKETNIGVQEMMNGCLCCVLVGQMKLALLELKEKYNPDRIIVETSGSAFPAPIAWQIREMEGDGFVLDSIVTVIDCENFKGYEDTSYTAKMQAQYTDVILLNKHEQVSEQDLDRVIDHVNDLNTDTPKVKSDLNGVSPDLVFGLDTQLFSVAYNKTHSLDEMVFDPKHQENEVDLIQVIQHVHEAAAAGSSSSSSSLSKDQLVAFLQTMPKEDIYRIKGFIRLGESSRLHILNHAFGRHTLTEVEHEETLEEAKDVQVKITVMGQDLRMYFEKVKNGLLQGDQGEAKIIPAHRHDH</sequence>
<dbReference type="GeneID" id="83217349"/>
<comment type="caution">
    <text evidence="3">The sequence shown here is derived from an EMBL/GenBank/DDBJ whole genome shotgun (WGS) entry which is preliminary data.</text>
</comment>
<protein>
    <recommendedName>
        <fullName evidence="5">CobW-domain-containing protein</fullName>
    </recommendedName>
</protein>
<dbReference type="CDD" id="cd03112">
    <property type="entry name" value="CobW-like"/>
    <property type="match status" value="1"/>
</dbReference>
<evidence type="ECO:0000259" key="2">
    <source>
        <dbReference type="Pfam" id="PF07683"/>
    </source>
</evidence>
<dbReference type="PANTHER" id="PTHR13748:SF62">
    <property type="entry name" value="COBW DOMAIN-CONTAINING PROTEIN"/>
    <property type="match status" value="1"/>
</dbReference>
<keyword evidence="4" id="KW-1185">Reference proteome</keyword>
<dbReference type="InterPro" id="IPR003495">
    <property type="entry name" value="CobW/HypB/UreG_nucleotide-bd"/>
</dbReference>
<name>A0AAD7UWS1_9FUNG</name>
<reference evidence="3 4" key="1">
    <citation type="submission" date="2023-03" db="EMBL/GenBank/DDBJ databases">
        <title>Genome sequence of Lichtheimia ornata CBS 291.66.</title>
        <authorList>
            <person name="Mohabir J.T."/>
            <person name="Shea T.P."/>
            <person name="Kurbessoian T."/>
            <person name="Berby B."/>
            <person name="Fontaine J."/>
            <person name="Livny J."/>
            <person name="Gnirke A."/>
            <person name="Stajich J.E."/>
            <person name="Cuomo C.A."/>
        </authorList>
    </citation>
    <scope>NUCLEOTIDE SEQUENCE [LARGE SCALE GENOMIC DNA]</scope>
    <source>
        <strain evidence="3">CBS 291.66</strain>
    </source>
</reference>
<evidence type="ECO:0000313" key="3">
    <source>
        <dbReference type="EMBL" id="KAJ8654376.1"/>
    </source>
</evidence>
<dbReference type="AlphaFoldDB" id="A0AAD7UWS1"/>
<evidence type="ECO:0000259" key="1">
    <source>
        <dbReference type="Pfam" id="PF02492"/>
    </source>
</evidence>
<dbReference type="RefSeq" id="XP_058339290.1">
    <property type="nucleotide sequence ID" value="XM_058489930.1"/>
</dbReference>
<accession>A0AAD7UWS1</accession>